<keyword evidence="2" id="KW-1185">Reference proteome</keyword>
<dbReference type="AlphaFoldDB" id="R0K364"/>
<protein>
    <submittedName>
        <fullName evidence="1">Uncharacterized protein</fullName>
    </submittedName>
</protein>
<gene>
    <name evidence="1" type="ORF">Anapl_05721</name>
</gene>
<evidence type="ECO:0000313" key="1">
    <source>
        <dbReference type="EMBL" id="EOB04097.1"/>
    </source>
</evidence>
<proteinExistence type="predicted"/>
<evidence type="ECO:0000313" key="2">
    <source>
        <dbReference type="Proteomes" id="UP000296049"/>
    </source>
</evidence>
<dbReference type="Proteomes" id="UP000296049">
    <property type="component" value="Unassembled WGS sequence"/>
</dbReference>
<sequence>MPRSHEEAQQILAGRRWLLRSEPEKAEQGWYTDEVPRQSAAPQLCFSRGREGSALSASCSHPRLVTGLFCVRKRCSGWIQVSAGRGNEGLAFVLLLTQPQHVPSLIHRQFHLRGHVRRTSSAPRGASCAPPRQQTAKQKRVLGKLCGLRPGQQGRLGTWGEKTPRIIRRKVRNAFATPRLTARGGGVHHTAGKEQEETR</sequence>
<organism evidence="1 2">
    <name type="scientific">Anas platyrhynchos</name>
    <name type="common">Mallard</name>
    <name type="synonym">Anas boschas</name>
    <dbReference type="NCBI Taxonomy" id="8839"/>
    <lineage>
        <taxon>Eukaryota</taxon>
        <taxon>Metazoa</taxon>
        <taxon>Chordata</taxon>
        <taxon>Craniata</taxon>
        <taxon>Vertebrata</taxon>
        <taxon>Euteleostomi</taxon>
        <taxon>Archelosauria</taxon>
        <taxon>Archosauria</taxon>
        <taxon>Dinosauria</taxon>
        <taxon>Saurischia</taxon>
        <taxon>Theropoda</taxon>
        <taxon>Coelurosauria</taxon>
        <taxon>Aves</taxon>
        <taxon>Neognathae</taxon>
        <taxon>Galloanserae</taxon>
        <taxon>Anseriformes</taxon>
        <taxon>Anatidae</taxon>
        <taxon>Anatinae</taxon>
        <taxon>Anas</taxon>
    </lineage>
</organism>
<name>R0K364_ANAPL</name>
<accession>R0K364</accession>
<dbReference type="EMBL" id="KB742809">
    <property type="protein sequence ID" value="EOB04097.1"/>
    <property type="molecule type" value="Genomic_DNA"/>
</dbReference>
<reference evidence="2" key="1">
    <citation type="journal article" date="2013" name="Nat. Genet.">
        <title>The duck genome and transcriptome provide insight into an avian influenza virus reservoir species.</title>
        <authorList>
            <person name="Huang Y."/>
            <person name="Li Y."/>
            <person name="Burt D.W."/>
            <person name="Chen H."/>
            <person name="Zhang Y."/>
            <person name="Qian W."/>
            <person name="Kim H."/>
            <person name="Gan S."/>
            <person name="Zhao Y."/>
            <person name="Li J."/>
            <person name="Yi K."/>
            <person name="Feng H."/>
            <person name="Zhu P."/>
            <person name="Li B."/>
            <person name="Liu Q."/>
            <person name="Fairley S."/>
            <person name="Magor K.E."/>
            <person name="Du Z."/>
            <person name="Hu X."/>
            <person name="Goodman L."/>
            <person name="Tafer H."/>
            <person name="Vignal A."/>
            <person name="Lee T."/>
            <person name="Kim K.W."/>
            <person name="Sheng Z."/>
            <person name="An Y."/>
            <person name="Searle S."/>
            <person name="Herrero J."/>
            <person name="Groenen M.A."/>
            <person name="Crooijmans R.P."/>
            <person name="Faraut T."/>
            <person name="Cai Q."/>
            <person name="Webster R.G."/>
            <person name="Aldridge J.R."/>
            <person name="Warren W.C."/>
            <person name="Bartschat S."/>
            <person name="Kehr S."/>
            <person name="Marz M."/>
            <person name="Stadler P.F."/>
            <person name="Smith J."/>
            <person name="Kraus R.H."/>
            <person name="Zhao Y."/>
            <person name="Ren L."/>
            <person name="Fei J."/>
            <person name="Morisson M."/>
            <person name="Kaiser P."/>
            <person name="Griffin D.K."/>
            <person name="Rao M."/>
            <person name="Pitel F."/>
            <person name="Wang J."/>
            <person name="Li N."/>
        </authorList>
    </citation>
    <scope>NUCLEOTIDE SEQUENCE [LARGE SCALE GENOMIC DNA]</scope>
</reference>